<dbReference type="Proteomes" id="UP000789375">
    <property type="component" value="Unassembled WGS sequence"/>
</dbReference>
<dbReference type="EMBL" id="CAJVPP010000117">
    <property type="protein sequence ID" value="CAG8444568.1"/>
    <property type="molecule type" value="Genomic_DNA"/>
</dbReference>
<evidence type="ECO:0000313" key="2">
    <source>
        <dbReference type="Proteomes" id="UP000789375"/>
    </source>
</evidence>
<name>A0A9N8V6Q6_FUNMO</name>
<reference evidence="1" key="1">
    <citation type="submission" date="2021-06" db="EMBL/GenBank/DDBJ databases">
        <authorList>
            <person name="Kallberg Y."/>
            <person name="Tangrot J."/>
            <person name="Rosling A."/>
        </authorList>
    </citation>
    <scope>NUCLEOTIDE SEQUENCE</scope>
    <source>
        <strain evidence="1">87-6 pot B 2015</strain>
    </source>
</reference>
<keyword evidence="2" id="KW-1185">Reference proteome</keyword>
<dbReference type="AlphaFoldDB" id="A0A9N8V6Q6"/>
<organism evidence="1 2">
    <name type="scientific">Funneliformis mosseae</name>
    <name type="common">Endomycorrhizal fungus</name>
    <name type="synonym">Glomus mosseae</name>
    <dbReference type="NCBI Taxonomy" id="27381"/>
    <lineage>
        <taxon>Eukaryota</taxon>
        <taxon>Fungi</taxon>
        <taxon>Fungi incertae sedis</taxon>
        <taxon>Mucoromycota</taxon>
        <taxon>Glomeromycotina</taxon>
        <taxon>Glomeromycetes</taxon>
        <taxon>Glomerales</taxon>
        <taxon>Glomeraceae</taxon>
        <taxon>Funneliformis</taxon>
    </lineage>
</organism>
<gene>
    <name evidence="1" type="ORF">FMOSSE_LOCUS1074</name>
</gene>
<protein>
    <submittedName>
        <fullName evidence="1">11075_t:CDS:1</fullName>
    </submittedName>
</protein>
<comment type="caution">
    <text evidence="1">The sequence shown here is derived from an EMBL/GenBank/DDBJ whole genome shotgun (WGS) entry which is preliminary data.</text>
</comment>
<proteinExistence type="predicted"/>
<accession>A0A9N8V6Q6</accession>
<sequence length="65" mass="7277">MFDWSALPKTYNDKIVYAANGTLLVYYTGIPSRKAICLKNDNGEVNLNKHSAMPPFGVSRHSFTI</sequence>
<evidence type="ECO:0000313" key="1">
    <source>
        <dbReference type="EMBL" id="CAG8444568.1"/>
    </source>
</evidence>